<dbReference type="EMBL" id="CP031021">
    <property type="protein sequence ID" value="AZA18240.1"/>
    <property type="molecule type" value="Genomic_DNA"/>
</dbReference>
<evidence type="ECO:0000313" key="1">
    <source>
        <dbReference type="EMBL" id="AZA18240.1"/>
    </source>
</evidence>
<reference evidence="1" key="1">
    <citation type="submission" date="2018-07" db="EMBL/GenBank/DDBJ databases">
        <authorList>
            <person name="Somerville V."/>
        </authorList>
    </citation>
    <scope>NUCLEOTIDE SEQUENCE</scope>
    <source>
        <strain evidence="1">NWC_2_1</strain>
    </source>
</reference>
<gene>
    <name evidence="1" type="ORF">DQL92_05890</name>
</gene>
<organism evidence="1">
    <name type="scientific">Streptococcus thermophilus</name>
    <dbReference type="NCBI Taxonomy" id="1308"/>
    <lineage>
        <taxon>Bacteria</taxon>
        <taxon>Bacillati</taxon>
        <taxon>Bacillota</taxon>
        <taxon>Bacilli</taxon>
        <taxon>Lactobacillales</taxon>
        <taxon>Streptococcaceae</taxon>
        <taxon>Streptococcus</taxon>
    </lineage>
</organism>
<name>A0A3G6JNP5_STRTR</name>
<dbReference type="AlphaFoldDB" id="A0A3G6JNP5"/>
<sequence>MIINTARVELVLMNKAIPANYLEREIGISRSAITRVRNGERKLENLTLETIMTIQKWIDEGNYRFSYDYSELIEDLEEDIAEGLTDEYIYVVRGDYNEALEKCPIIDYCYTSEEIEEGDLAEKTLTASVLAEMKKDNEIF</sequence>
<proteinExistence type="predicted"/>
<protein>
    <submittedName>
        <fullName evidence="1">Uncharacterized protein</fullName>
    </submittedName>
</protein>
<accession>A0A3G6JNP5</accession>